<keyword evidence="4" id="KW-1185">Reference proteome</keyword>
<dbReference type="SUPFAM" id="SSF52096">
    <property type="entry name" value="ClpP/crotonase"/>
    <property type="match status" value="1"/>
</dbReference>
<dbReference type="AlphaFoldDB" id="A0A8H6MM98"/>
<accession>A0A8H6MM98</accession>
<proteinExistence type="predicted"/>
<sequence length="873" mass="94904">MLFRQVTVFLSLCLGLAVALPSPSPKGLRRRQDGSDDDTPICGRIIEAVNEGYRLFYADSVYECLTSVPFHEAVALRFIEYYNTTMKFQSTLAHLKNPPEGYQQPAFDFFGGMDDLKNNVTSGVFKNQYDFEAALQHLVYSVHDAHVDLSAGVLSAFSFASPWPIVTASIDGKETPKVYFAGDVLDRRENGTEISAISHINGEPVVEFLTKFAALNSVGMLEPHADWNQLMDSPVQDIQGALSIFSGGATFYPGDYLNFTYEDPEKEDANTYWLAVYNNPEFTGPLRTGGDFYNYFVLGFLPASYGEVPIPPAFAGHASVGSGVDDDVEEPPAKTSWYNDSFQAFPERADIVQTGLDVHDGGIITGYFYDDISTGVISIPHFDQYGWDIGNFSKSLNDFVAGAKEQNLSHIIIDLQQNYGGTTGLSLLMFRTLFPGIDPFAGSQRRIHELADVLGSATTRAWEEMAAGNETERLRSLDFVADEWVVTTRLNAETGSNFSSWDEFRGPRKLNEDDFSLVERYDLKNPTFHRAAFDGWLLSDYLEGNDVGRQAPWAAEDVVILTDGTCSSACALFVELATTQAGARSVVVGGSPKPGPMQAASGTRGARIYSGESLDVDFQWAGNRNESAKSRFPVLDEDGARDTGVFVNYAGFTLRDQLRADDVDTPLQFRYVAADCRIYFTLDNVYNMTILWHDVARAAFEDPSLCVEGSTGYTPRNGSSKAPPKLTAVPVPAPAPAAEFTGDDDPLSQDGLPAAQVKIGKQVQTVICDPVSSNPCPLGGVCQPIAVKCSTGLEFQQYACVAQCVKSENKCHNVNDYCRANKNAGETKSDTFGVSSTKTGNSFKGGKVVSGFCQPKVGTAALGCPVGGGGVAR</sequence>
<dbReference type="InterPro" id="IPR029045">
    <property type="entry name" value="ClpP/crotonase-like_dom_sf"/>
</dbReference>
<dbReference type="Gene3D" id="3.90.226.10">
    <property type="entry name" value="2-enoyl-CoA Hydratase, Chain A, domain 1"/>
    <property type="match status" value="1"/>
</dbReference>
<dbReference type="InterPro" id="IPR056186">
    <property type="entry name" value="PDZ_CPAF-rel"/>
</dbReference>
<dbReference type="GO" id="GO:0006508">
    <property type="term" value="P:proteolysis"/>
    <property type="evidence" value="ECO:0007669"/>
    <property type="project" value="InterPro"/>
</dbReference>
<dbReference type="PANTHER" id="PTHR37049:SF5">
    <property type="entry name" value="TAIL SPECIFIC PROTEASE DOMAIN-CONTAINING PROTEIN"/>
    <property type="match status" value="1"/>
</dbReference>
<feature type="domain" description="CPAF-like PDZ" evidence="2">
    <location>
        <begin position="158"/>
        <end position="275"/>
    </location>
</feature>
<evidence type="ECO:0000259" key="2">
    <source>
        <dbReference type="Pfam" id="PF23658"/>
    </source>
</evidence>
<evidence type="ECO:0000313" key="3">
    <source>
        <dbReference type="EMBL" id="KAF6801239.1"/>
    </source>
</evidence>
<name>A0A8H6MM98_9PEZI</name>
<comment type="caution">
    <text evidence="3">The sequence shown here is derived from an EMBL/GenBank/DDBJ whole genome shotgun (WGS) entry which is preliminary data.</text>
</comment>
<feature type="signal peptide" evidence="1">
    <location>
        <begin position="1"/>
        <end position="19"/>
    </location>
</feature>
<reference evidence="3 4" key="1">
    <citation type="journal article" date="2020" name="Phytopathology">
        <title>Genome Sequence Resources of Colletotrichum truncatum, C. plurivorum, C. musicola, and C. sojae: Four Species Pathogenic to Soybean (Glycine max).</title>
        <authorList>
            <person name="Rogerio F."/>
            <person name="Boufleur T.R."/>
            <person name="Ciampi-Guillardi M."/>
            <person name="Sukno S.A."/>
            <person name="Thon M.R."/>
            <person name="Massola Junior N.S."/>
            <person name="Baroncelli R."/>
        </authorList>
    </citation>
    <scope>NUCLEOTIDE SEQUENCE [LARGE SCALE GENOMIC DNA]</scope>
    <source>
        <strain evidence="3 4">LFN0009</strain>
    </source>
</reference>
<feature type="chain" id="PRO_5034053803" evidence="1">
    <location>
        <begin position="20"/>
        <end position="873"/>
    </location>
</feature>
<dbReference type="GO" id="GO:0008236">
    <property type="term" value="F:serine-type peptidase activity"/>
    <property type="evidence" value="ECO:0007669"/>
    <property type="project" value="InterPro"/>
</dbReference>
<gene>
    <name evidence="3" type="ORF">CSOJ01_11889</name>
</gene>
<dbReference type="Proteomes" id="UP000652219">
    <property type="component" value="Unassembled WGS sequence"/>
</dbReference>
<evidence type="ECO:0000313" key="4">
    <source>
        <dbReference type="Proteomes" id="UP000652219"/>
    </source>
</evidence>
<dbReference type="InterPro" id="IPR052766">
    <property type="entry name" value="S41A_metabolite_peptidase"/>
</dbReference>
<dbReference type="Pfam" id="PF23658">
    <property type="entry name" value="PDZ_CPAF_rel"/>
    <property type="match status" value="1"/>
</dbReference>
<keyword evidence="1" id="KW-0732">Signal</keyword>
<dbReference type="PANTHER" id="PTHR37049">
    <property type="entry name" value="PEPTIDASE S41 FAMILY PROTEIN"/>
    <property type="match status" value="1"/>
</dbReference>
<evidence type="ECO:0000256" key="1">
    <source>
        <dbReference type="SAM" id="SignalP"/>
    </source>
</evidence>
<organism evidence="3 4">
    <name type="scientific">Colletotrichum sojae</name>
    <dbReference type="NCBI Taxonomy" id="2175907"/>
    <lineage>
        <taxon>Eukaryota</taxon>
        <taxon>Fungi</taxon>
        <taxon>Dikarya</taxon>
        <taxon>Ascomycota</taxon>
        <taxon>Pezizomycotina</taxon>
        <taxon>Sordariomycetes</taxon>
        <taxon>Hypocreomycetidae</taxon>
        <taxon>Glomerellales</taxon>
        <taxon>Glomerellaceae</taxon>
        <taxon>Colletotrichum</taxon>
        <taxon>Colletotrichum orchidearum species complex</taxon>
    </lineage>
</organism>
<dbReference type="EMBL" id="WIGN01000289">
    <property type="protein sequence ID" value="KAF6801239.1"/>
    <property type="molecule type" value="Genomic_DNA"/>
</dbReference>
<protein>
    <submittedName>
        <fullName evidence="3">Peptidase S41 family protein</fullName>
    </submittedName>
</protein>